<feature type="transmembrane region" description="Helical" evidence="9">
    <location>
        <begin position="12"/>
        <end position="30"/>
    </location>
</feature>
<dbReference type="InterPro" id="IPR050790">
    <property type="entry name" value="ExbB/TolQ_transport"/>
</dbReference>
<accession>B4CVP4</accession>
<comment type="similarity">
    <text evidence="8">Belongs to the exbB/tolQ family.</text>
</comment>
<evidence type="ECO:0000256" key="3">
    <source>
        <dbReference type="ARBA" id="ARBA00022475"/>
    </source>
</evidence>
<evidence type="ECO:0000256" key="8">
    <source>
        <dbReference type="RuleBase" id="RU004057"/>
    </source>
</evidence>
<dbReference type="Pfam" id="PF01618">
    <property type="entry name" value="MotA_ExbB"/>
    <property type="match status" value="1"/>
</dbReference>
<dbReference type="PANTHER" id="PTHR30625">
    <property type="entry name" value="PROTEIN TOLQ"/>
    <property type="match status" value="1"/>
</dbReference>
<reference evidence="11 12" key="1">
    <citation type="journal article" date="2011" name="J. Bacteriol.">
        <title>Genome sequence of Chthoniobacter flavus Ellin428, an aerobic heterotrophic soil bacterium.</title>
        <authorList>
            <person name="Kant R."/>
            <person name="van Passel M.W."/>
            <person name="Palva A."/>
            <person name="Lucas S."/>
            <person name="Lapidus A."/>
            <person name="Glavina Del Rio T."/>
            <person name="Dalin E."/>
            <person name="Tice H."/>
            <person name="Bruce D."/>
            <person name="Goodwin L."/>
            <person name="Pitluck S."/>
            <person name="Larimer F.W."/>
            <person name="Land M.L."/>
            <person name="Hauser L."/>
            <person name="Sangwan P."/>
            <person name="de Vos W.M."/>
            <person name="Janssen P.H."/>
            <person name="Smidt H."/>
        </authorList>
    </citation>
    <scope>NUCLEOTIDE SEQUENCE [LARGE SCALE GENOMIC DNA]</scope>
    <source>
        <strain evidence="11 12">Ellin428</strain>
    </source>
</reference>
<evidence type="ECO:0000256" key="4">
    <source>
        <dbReference type="ARBA" id="ARBA00022692"/>
    </source>
</evidence>
<keyword evidence="5 8" id="KW-0653">Protein transport</keyword>
<evidence type="ECO:0000256" key="7">
    <source>
        <dbReference type="ARBA" id="ARBA00023136"/>
    </source>
</evidence>
<evidence type="ECO:0000313" key="11">
    <source>
        <dbReference type="EMBL" id="EDY21486.1"/>
    </source>
</evidence>
<keyword evidence="7 9" id="KW-0472">Membrane</keyword>
<dbReference type="eggNOG" id="COG0811">
    <property type="taxonomic scope" value="Bacteria"/>
</dbReference>
<dbReference type="EMBL" id="ABVL01000002">
    <property type="protein sequence ID" value="EDY21486.1"/>
    <property type="molecule type" value="Genomic_DNA"/>
</dbReference>
<evidence type="ECO:0000256" key="9">
    <source>
        <dbReference type="SAM" id="Phobius"/>
    </source>
</evidence>
<dbReference type="GO" id="GO:0017038">
    <property type="term" value="P:protein import"/>
    <property type="evidence" value="ECO:0007669"/>
    <property type="project" value="TreeGrafter"/>
</dbReference>
<keyword evidence="2 8" id="KW-0813">Transport</keyword>
<comment type="subcellular location">
    <subcellularLocation>
        <location evidence="1">Cell membrane</location>
        <topology evidence="1">Multi-pass membrane protein</topology>
    </subcellularLocation>
    <subcellularLocation>
        <location evidence="8">Membrane</location>
        <topology evidence="8">Multi-pass membrane protein</topology>
    </subcellularLocation>
</comment>
<protein>
    <submittedName>
        <fullName evidence="11">MotA/TolQ/ExbB proton channel</fullName>
    </submittedName>
</protein>
<dbReference type="InterPro" id="IPR002898">
    <property type="entry name" value="MotA_ExbB_proton_chnl"/>
</dbReference>
<gene>
    <name evidence="11" type="ORF">CfE428DRAFT_0731</name>
</gene>
<proteinExistence type="inferred from homology"/>
<evidence type="ECO:0000256" key="5">
    <source>
        <dbReference type="ARBA" id="ARBA00022927"/>
    </source>
</evidence>
<dbReference type="Proteomes" id="UP000005824">
    <property type="component" value="Unassembled WGS sequence"/>
</dbReference>
<evidence type="ECO:0000256" key="2">
    <source>
        <dbReference type="ARBA" id="ARBA00022448"/>
    </source>
</evidence>
<feature type="domain" description="MotA/TolQ/ExbB proton channel" evidence="10">
    <location>
        <begin position="68"/>
        <end position="188"/>
    </location>
</feature>
<feature type="transmembrane region" description="Helical" evidence="9">
    <location>
        <begin position="107"/>
        <end position="130"/>
    </location>
</feature>
<dbReference type="PANTHER" id="PTHR30625:SF15">
    <property type="entry name" value="BIOPOLYMER TRANSPORT PROTEIN EXBB"/>
    <property type="match status" value="1"/>
</dbReference>
<evidence type="ECO:0000313" key="12">
    <source>
        <dbReference type="Proteomes" id="UP000005824"/>
    </source>
</evidence>
<evidence type="ECO:0000256" key="6">
    <source>
        <dbReference type="ARBA" id="ARBA00022989"/>
    </source>
</evidence>
<dbReference type="STRING" id="497964.CfE428DRAFT_0731"/>
<keyword evidence="3" id="KW-1003">Cell membrane</keyword>
<dbReference type="RefSeq" id="WP_006978058.1">
    <property type="nucleotide sequence ID" value="NZ_ABVL01000002.1"/>
</dbReference>
<dbReference type="InParanoid" id="B4CVP4"/>
<keyword evidence="6 9" id="KW-1133">Transmembrane helix</keyword>
<keyword evidence="12" id="KW-1185">Reference proteome</keyword>
<dbReference type="GO" id="GO:0005886">
    <property type="term" value="C:plasma membrane"/>
    <property type="evidence" value="ECO:0007669"/>
    <property type="project" value="UniProtKB-SubCell"/>
</dbReference>
<name>B4CVP4_9BACT</name>
<feature type="transmembrane region" description="Helical" evidence="9">
    <location>
        <begin position="150"/>
        <end position="176"/>
    </location>
</feature>
<evidence type="ECO:0000259" key="10">
    <source>
        <dbReference type="Pfam" id="PF01618"/>
    </source>
</evidence>
<comment type="caution">
    <text evidence="11">The sequence shown here is derived from an EMBL/GenBank/DDBJ whole genome shotgun (WGS) entry which is preliminary data.</text>
</comment>
<sequence>MIDYMQKGGPLMWLILFCSVLAGAVFLERVTYFHRISIRVGEFMRGLTNLIQDRRFAEAQMECASTPSPITRVIHAAIIRHQSDRSELKDIVQEAGQLEMPRLERRLGLLATLAFITPLIGLLGTVVGLIESFVNVTSQSGFASATDISSGIYQSLLTTAGGLVVAIPCAVGYSYLSSRVNALMHDMERAGIEIVNLISENRHSAPDIIEFGPQPARRQSAE</sequence>
<keyword evidence="4 9" id="KW-0812">Transmembrane</keyword>
<evidence type="ECO:0000256" key="1">
    <source>
        <dbReference type="ARBA" id="ARBA00004651"/>
    </source>
</evidence>
<organism evidence="11 12">
    <name type="scientific">Chthoniobacter flavus Ellin428</name>
    <dbReference type="NCBI Taxonomy" id="497964"/>
    <lineage>
        <taxon>Bacteria</taxon>
        <taxon>Pseudomonadati</taxon>
        <taxon>Verrucomicrobiota</taxon>
        <taxon>Spartobacteria</taxon>
        <taxon>Chthoniobacterales</taxon>
        <taxon>Chthoniobacteraceae</taxon>
        <taxon>Chthoniobacter</taxon>
    </lineage>
</organism>
<dbReference type="AlphaFoldDB" id="B4CVP4"/>